<evidence type="ECO:0000256" key="1">
    <source>
        <dbReference type="ARBA" id="ARBA00004429"/>
    </source>
</evidence>
<dbReference type="InterPro" id="IPR012312">
    <property type="entry name" value="Hemerythrin-like"/>
</dbReference>
<dbReference type="Gene3D" id="1.10.287.950">
    <property type="entry name" value="Methyl-accepting chemotaxis protein"/>
    <property type="match status" value="1"/>
</dbReference>
<evidence type="ECO:0000313" key="13">
    <source>
        <dbReference type="EMBL" id="CRH05761.1"/>
    </source>
</evidence>
<dbReference type="NCBIfam" id="TIGR02481">
    <property type="entry name" value="hemeryth_dom"/>
    <property type="match status" value="1"/>
</dbReference>
<keyword evidence="5" id="KW-0408">Iron</keyword>
<keyword evidence="4" id="KW-0479">Metal-binding</keyword>
<feature type="transmembrane region" description="Helical" evidence="9">
    <location>
        <begin position="265"/>
        <end position="287"/>
    </location>
</feature>
<dbReference type="Pfam" id="PF00672">
    <property type="entry name" value="HAMP"/>
    <property type="match status" value="1"/>
</dbReference>
<organism evidence="13">
    <name type="scientific">Magnetococcus massalia (strain MO-1)</name>
    <dbReference type="NCBI Taxonomy" id="451514"/>
    <lineage>
        <taxon>Bacteria</taxon>
        <taxon>Pseudomonadati</taxon>
        <taxon>Pseudomonadota</taxon>
        <taxon>Magnetococcia</taxon>
        <taxon>Magnetococcales</taxon>
        <taxon>Magnetococcaceae</taxon>
        <taxon>Magnetococcus</taxon>
    </lineage>
</organism>
<dbReference type="SMART" id="SM00304">
    <property type="entry name" value="HAMP"/>
    <property type="match status" value="1"/>
</dbReference>
<evidence type="ECO:0000256" key="3">
    <source>
        <dbReference type="ARBA" id="ARBA00022519"/>
    </source>
</evidence>
<dbReference type="GO" id="GO:0005886">
    <property type="term" value="C:plasma membrane"/>
    <property type="evidence" value="ECO:0007669"/>
    <property type="project" value="UniProtKB-SubCell"/>
</dbReference>
<proteinExistence type="inferred from homology"/>
<dbReference type="AlphaFoldDB" id="A0A1S7LIT5"/>
<evidence type="ECO:0000256" key="4">
    <source>
        <dbReference type="ARBA" id="ARBA00022723"/>
    </source>
</evidence>
<dbReference type="Pfam" id="PF01814">
    <property type="entry name" value="Hemerythrin"/>
    <property type="match status" value="1"/>
</dbReference>
<dbReference type="InterPro" id="IPR004089">
    <property type="entry name" value="MCPsignal_dom"/>
</dbReference>
<dbReference type="InterPro" id="IPR035938">
    <property type="entry name" value="Hemerythrin-like_sf"/>
</dbReference>
<evidence type="ECO:0000256" key="2">
    <source>
        <dbReference type="ARBA" id="ARBA00010587"/>
    </source>
</evidence>
<dbReference type="Gene3D" id="1.20.120.50">
    <property type="entry name" value="Hemerythrin-like"/>
    <property type="match status" value="1"/>
</dbReference>
<keyword evidence="3" id="KW-0997">Cell inner membrane</keyword>
<dbReference type="PANTHER" id="PTHR32089">
    <property type="entry name" value="METHYL-ACCEPTING CHEMOTAXIS PROTEIN MCPB"/>
    <property type="match status" value="1"/>
</dbReference>
<keyword evidence="9" id="KW-0812">Transmembrane</keyword>
<evidence type="ECO:0000256" key="5">
    <source>
        <dbReference type="ARBA" id="ARBA00023004"/>
    </source>
</evidence>
<dbReference type="InterPro" id="IPR000727">
    <property type="entry name" value="T_SNARE_dom"/>
</dbReference>
<name>A0A1S7LIT5_MAGMO</name>
<evidence type="ECO:0000259" key="10">
    <source>
        <dbReference type="PROSITE" id="PS50111"/>
    </source>
</evidence>
<dbReference type="Pfam" id="PF00015">
    <property type="entry name" value="MCPsignal"/>
    <property type="match status" value="1"/>
</dbReference>
<comment type="similarity">
    <text evidence="7">Belongs to the methyl-accepting chemotaxis (MCP) protein family.</text>
</comment>
<evidence type="ECO:0000256" key="9">
    <source>
        <dbReference type="SAM" id="Phobius"/>
    </source>
</evidence>
<feature type="domain" description="HAMP" evidence="12">
    <location>
        <begin position="290"/>
        <end position="343"/>
    </location>
</feature>
<evidence type="ECO:0000256" key="8">
    <source>
        <dbReference type="PROSITE-ProRule" id="PRU00284"/>
    </source>
</evidence>
<keyword evidence="3" id="KW-1003">Cell membrane</keyword>
<feature type="domain" description="Methyl-accepting transducer" evidence="10">
    <location>
        <begin position="418"/>
        <end position="654"/>
    </location>
</feature>
<keyword evidence="6 8" id="KW-0807">Transducer</keyword>
<feature type="domain" description="T-SNARE coiled-coil homology" evidence="11">
    <location>
        <begin position="577"/>
        <end position="639"/>
    </location>
</feature>
<dbReference type="SMART" id="SM00283">
    <property type="entry name" value="MA"/>
    <property type="match status" value="1"/>
</dbReference>
<keyword evidence="9" id="KW-1133">Transmembrane helix</keyword>
<dbReference type="InterPro" id="IPR003660">
    <property type="entry name" value="HAMP_dom"/>
</dbReference>
<dbReference type="EMBL" id="LO017727">
    <property type="protein sequence ID" value="CRH05761.1"/>
    <property type="molecule type" value="Genomic_DNA"/>
</dbReference>
<dbReference type="GO" id="GO:0046872">
    <property type="term" value="F:metal ion binding"/>
    <property type="evidence" value="ECO:0007669"/>
    <property type="project" value="UniProtKB-KW"/>
</dbReference>
<dbReference type="PROSITE" id="PS50192">
    <property type="entry name" value="T_SNARE"/>
    <property type="match status" value="1"/>
</dbReference>
<evidence type="ECO:0000259" key="11">
    <source>
        <dbReference type="PROSITE" id="PS50192"/>
    </source>
</evidence>
<dbReference type="PROSITE" id="PS50111">
    <property type="entry name" value="CHEMOTAXIS_TRANSDUC_2"/>
    <property type="match status" value="1"/>
</dbReference>
<reference evidence="13" key="1">
    <citation type="submission" date="2015-04" db="EMBL/GenBank/DDBJ databases">
        <authorList>
            <person name="Syromyatnikov M.Y."/>
            <person name="Popov V.N."/>
        </authorList>
    </citation>
    <scope>NUCLEOTIDE SEQUENCE</scope>
    <source>
        <strain evidence="13">MO-1</strain>
    </source>
</reference>
<dbReference type="GO" id="GO:0007165">
    <property type="term" value="P:signal transduction"/>
    <property type="evidence" value="ECO:0007669"/>
    <property type="project" value="UniProtKB-KW"/>
</dbReference>
<dbReference type="PROSITE" id="PS50885">
    <property type="entry name" value="HAMP"/>
    <property type="match status" value="1"/>
</dbReference>
<evidence type="ECO:0000259" key="12">
    <source>
        <dbReference type="PROSITE" id="PS50885"/>
    </source>
</evidence>
<dbReference type="Gene3D" id="6.10.340.10">
    <property type="match status" value="1"/>
</dbReference>
<dbReference type="SUPFAM" id="SSF47188">
    <property type="entry name" value="Hemerythrin-like"/>
    <property type="match status" value="1"/>
</dbReference>
<comment type="subcellular location">
    <subcellularLocation>
        <location evidence="1">Cell inner membrane</location>
        <topology evidence="1">Multi-pass membrane protein</topology>
    </subcellularLocation>
</comment>
<evidence type="ECO:0000256" key="7">
    <source>
        <dbReference type="ARBA" id="ARBA00029447"/>
    </source>
</evidence>
<gene>
    <name evidence="13" type="ORF">MAGMO_1573</name>
</gene>
<dbReference type="CDD" id="cd06225">
    <property type="entry name" value="HAMP"/>
    <property type="match status" value="1"/>
</dbReference>
<comment type="similarity">
    <text evidence="2">Belongs to the hemerythrin family.</text>
</comment>
<accession>A0A1S7LIT5</accession>
<dbReference type="InterPro" id="IPR012827">
    <property type="entry name" value="Hemerythrin_metal-bd"/>
</dbReference>
<dbReference type="NCBIfam" id="NF033749">
    <property type="entry name" value="bact_hemeryth"/>
    <property type="match status" value="1"/>
</dbReference>
<sequence>MNLRIKIVLMVFVLVSLVLLIQGSLSGSMVLGVLEQNMSDRLRVASEESVALIEDRIAQTSEDLAVMQAHKDLENFLTSLVFEDLDGMTEAISNLEPFFARVYQAKPRYSIIQLATTQGKGHLQLTDGKRVESYFKFDYANLLETLKSSGKEVIHQAYQNGEGVWGLYTVGGLKVEGQMEGLLLLFQPINSVVKHLTGNLDKEEISALLVDPSNKTVGKTNSLKNDQIQPMLKSDLSGWMVHHATVPTLQWKLATGIENAGAMAVVWKLAIVSFFSAIILVVVISLFSRNMITRRLLQIGGTLQDLSSGNLVERVKIAERPDEIDEIGVSVNKLADSLCFSVRTISMQSSNLNAYIQEVLKISRSLGSNSEQVNQFSQDISEQNNQLVAAIDQIKQLSSSTAERMDTLSTGADQVANNMSTIAGASEEASQNISTMASAAEEMTANVAGVNHSLDVMNGSVDQVAGAVDEVTNALKTVKDRCEHASSQSQQTSGFAEETINVMTLLSSSALEVGKVVEVINNIAEQTNMLALNASIEAAGAGDAGKGFAVVANEVKELASQTGEATKMIEDQINTIQDNTRSASDQVTKITRLIQEINHSNEEIVSAVNEQDHAMHEISNAMSDVSRGTEEVTRNARELEIAVQEVAQASTTVATGAEEIAVASSQAADAARDMSAQTNEVSGFAKQSMETAESTSTATQIFQGKVLESLELGKEMHGRVNHFAALRDVGRSISDGLTAAQCTFEVGDQLFDMHEIKGGYLDMMGLLEAGVHSHQALDAQVVTSYDSSEFAKWLNQHKNMLDWYPKLGELESAAQQMHQVGQEIVGYTHSDAFDQAVGAMSRFHEHRRLLFRLQNDLYLDKLGQEMDRNAFFQWRRDYTTGEESIDEQHRGLMAIINRLYDQLWDGEGSDDYQKILHELEEYTRNHLQHEESLLERRNAPGLAEHKQIHKQFIGQLVEFKNSAEEGRMTLSMEMLSFLKRWLRNHIIGADVQMFKNSA</sequence>
<evidence type="ECO:0000256" key="6">
    <source>
        <dbReference type="ARBA" id="ARBA00023224"/>
    </source>
</evidence>
<dbReference type="PANTHER" id="PTHR32089:SF112">
    <property type="entry name" value="LYSOZYME-LIKE PROTEIN-RELATED"/>
    <property type="match status" value="1"/>
</dbReference>
<keyword evidence="9" id="KW-0472">Membrane</keyword>
<protein>
    <submittedName>
        <fullName evidence="13">Putative methyl-accepting chemotaxis sensory transducer</fullName>
    </submittedName>
</protein>
<dbReference type="SUPFAM" id="SSF58104">
    <property type="entry name" value="Methyl-accepting chemotaxis protein (MCP) signaling domain"/>
    <property type="match status" value="2"/>
</dbReference>
<dbReference type="CDD" id="cd12107">
    <property type="entry name" value="Hemerythrin"/>
    <property type="match status" value="1"/>
</dbReference>